<accession>A0ABW4YLU4</accession>
<evidence type="ECO:0000313" key="2">
    <source>
        <dbReference type="EMBL" id="MFD2116634.1"/>
    </source>
</evidence>
<dbReference type="PANTHER" id="PTHR36832">
    <property type="entry name" value="SLR1174 PROTEIN-RELATED"/>
    <property type="match status" value="1"/>
</dbReference>
<feature type="transmembrane region" description="Helical" evidence="1">
    <location>
        <begin position="53"/>
        <end position="71"/>
    </location>
</feature>
<gene>
    <name evidence="2" type="ORF">ACFSJH_12960</name>
</gene>
<feature type="transmembrane region" description="Helical" evidence="1">
    <location>
        <begin position="202"/>
        <end position="222"/>
    </location>
</feature>
<sequence>MKLYIGIMKTSYRNELVYKTSVFANVTSVLITCFVLYYLWVTIYADLDSYSNVSINYMVTYAVIGVLIGSYQGENTGLYLNQLVRSGEITNFFTKPINIYLLLLSRSIGQSVAKFITTTLLTALICIVFMGIQSPATFVHTVGFIISLIFAYLISFNVLYLIGLFSFFVVEIWGFEFGRIAIISILSGTIIPWWFFPSEIQFLIKYSLFNCMVGVPTSIYIGKISNNELWLALGIQLIWIALLFITSVGVYGKAARKVSVYGG</sequence>
<dbReference type="InterPro" id="IPR010390">
    <property type="entry name" value="ABC-2_transporter-like"/>
</dbReference>
<feature type="transmembrane region" description="Helical" evidence="1">
    <location>
        <begin position="177"/>
        <end position="196"/>
    </location>
</feature>
<feature type="transmembrane region" description="Helical" evidence="1">
    <location>
        <begin position="229"/>
        <end position="251"/>
    </location>
</feature>
<dbReference type="PANTHER" id="PTHR36832:SF1">
    <property type="entry name" value="SLR1174 PROTEIN"/>
    <property type="match status" value="1"/>
</dbReference>
<keyword evidence="3" id="KW-1185">Reference proteome</keyword>
<comment type="caution">
    <text evidence="2">The sequence shown here is derived from an EMBL/GenBank/DDBJ whole genome shotgun (WGS) entry which is preliminary data.</text>
</comment>
<keyword evidence="1" id="KW-0472">Membrane</keyword>
<dbReference type="Proteomes" id="UP001597362">
    <property type="component" value="Unassembled WGS sequence"/>
</dbReference>
<feature type="transmembrane region" description="Helical" evidence="1">
    <location>
        <begin position="21"/>
        <end position="41"/>
    </location>
</feature>
<feature type="transmembrane region" description="Helical" evidence="1">
    <location>
        <begin position="144"/>
        <end position="170"/>
    </location>
</feature>
<keyword evidence="1" id="KW-1133">Transmembrane helix</keyword>
<dbReference type="Pfam" id="PF06182">
    <property type="entry name" value="ABC2_membrane_6"/>
    <property type="match status" value="1"/>
</dbReference>
<feature type="transmembrane region" description="Helical" evidence="1">
    <location>
        <begin position="112"/>
        <end position="132"/>
    </location>
</feature>
<keyword evidence="1" id="KW-0812">Transmembrane</keyword>
<organism evidence="2 3">
    <name type="scientific">Paenibacillus yanchengensis</name>
    <dbReference type="NCBI Taxonomy" id="2035833"/>
    <lineage>
        <taxon>Bacteria</taxon>
        <taxon>Bacillati</taxon>
        <taxon>Bacillota</taxon>
        <taxon>Bacilli</taxon>
        <taxon>Bacillales</taxon>
        <taxon>Paenibacillaceae</taxon>
        <taxon>Paenibacillus</taxon>
    </lineage>
</organism>
<dbReference type="EMBL" id="JBHUHO010000031">
    <property type="protein sequence ID" value="MFD2116634.1"/>
    <property type="molecule type" value="Genomic_DNA"/>
</dbReference>
<evidence type="ECO:0000313" key="3">
    <source>
        <dbReference type="Proteomes" id="UP001597362"/>
    </source>
</evidence>
<proteinExistence type="predicted"/>
<name>A0ABW4YLU4_9BACL</name>
<dbReference type="RefSeq" id="WP_377773022.1">
    <property type="nucleotide sequence ID" value="NZ_JBHUHO010000031.1"/>
</dbReference>
<protein>
    <submittedName>
        <fullName evidence="2">ABC transporter permease</fullName>
    </submittedName>
</protein>
<evidence type="ECO:0000256" key="1">
    <source>
        <dbReference type="SAM" id="Phobius"/>
    </source>
</evidence>
<reference evidence="3" key="1">
    <citation type="journal article" date="2019" name="Int. J. Syst. Evol. Microbiol.">
        <title>The Global Catalogue of Microorganisms (GCM) 10K type strain sequencing project: providing services to taxonomists for standard genome sequencing and annotation.</title>
        <authorList>
            <consortium name="The Broad Institute Genomics Platform"/>
            <consortium name="The Broad Institute Genome Sequencing Center for Infectious Disease"/>
            <person name="Wu L."/>
            <person name="Ma J."/>
        </authorList>
    </citation>
    <scope>NUCLEOTIDE SEQUENCE [LARGE SCALE GENOMIC DNA]</scope>
    <source>
        <strain evidence="3">GH52</strain>
    </source>
</reference>